<evidence type="ECO:0000313" key="2">
    <source>
        <dbReference type="Proteomes" id="UP000652153"/>
    </source>
</evidence>
<keyword evidence="2" id="KW-1185">Reference proteome</keyword>
<protein>
    <submittedName>
        <fullName evidence="1">Uncharacterized protein</fullName>
    </submittedName>
</protein>
<proteinExistence type="predicted"/>
<gene>
    <name evidence="1" type="ORF">GCM10008014_54920</name>
</gene>
<dbReference type="EMBL" id="BMFU01000016">
    <property type="protein sequence ID" value="GGH70458.1"/>
    <property type="molecule type" value="Genomic_DNA"/>
</dbReference>
<reference evidence="2" key="1">
    <citation type="journal article" date="2019" name="Int. J. Syst. Evol. Microbiol.">
        <title>The Global Catalogue of Microorganisms (GCM) 10K type strain sequencing project: providing services to taxonomists for standard genome sequencing and annotation.</title>
        <authorList>
            <consortium name="The Broad Institute Genomics Platform"/>
            <consortium name="The Broad Institute Genome Sequencing Center for Infectious Disease"/>
            <person name="Wu L."/>
            <person name="Ma J."/>
        </authorList>
    </citation>
    <scope>NUCLEOTIDE SEQUENCE [LARGE SCALE GENOMIC DNA]</scope>
    <source>
        <strain evidence="2">CGMCC 1.12770</strain>
    </source>
</reference>
<accession>A0ABQ1ZNX7</accession>
<dbReference type="Proteomes" id="UP000652153">
    <property type="component" value="Unassembled WGS sequence"/>
</dbReference>
<evidence type="ECO:0000313" key="1">
    <source>
        <dbReference type="EMBL" id="GGH70458.1"/>
    </source>
</evidence>
<organism evidence="1 2">
    <name type="scientific">Paenibacillus silvae</name>
    <dbReference type="NCBI Taxonomy" id="1325358"/>
    <lineage>
        <taxon>Bacteria</taxon>
        <taxon>Bacillati</taxon>
        <taxon>Bacillota</taxon>
        <taxon>Bacilli</taxon>
        <taxon>Bacillales</taxon>
        <taxon>Paenibacillaceae</taxon>
        <taxon>Paenibacillus</taxon>
    </lineage>
</organism>
<name>A0ABQ1ZNX7_9BACL</name>
<sequence>MTTNTIDVNLAQMLFLQRDAYVYVYGDGHESVPSEPAFLYTAASRASYVERPPS</sequence>
<comment type="caution">
    <text evidence="1">The sequence shown here is derived from an EMBL/GenBank/DDBJ whole genome shotgun (WGS) entry which is preliminary data.</text>
</comment>